<organism evidence="2 3">
    <name type="scientific">Cuscuta europaea</name>
    <name type="common">European dodder</name>
    <dbReference type="NCBI Taxonomy" id="41803"/>
    <lineage>
        <taxon>Eukaryota</taxon>
        <taxon>Viridiplantae</taxon>
        <taxon>Streptophyta</taxon>
        <taxon>Embryophyta</taxon>
        <taxon>Tracheophyta</taxon>
        <taxon>Spermatophyta</taxon>
        <taxon>Magnoliopsida</taxon>
        <taxon>eudicotyledons</taxon>
        <taxon>Gunneridae</taxon>
        <taxon>Pentapetalae</taxon>
        <taxon>asterids</taxon>
        <taxon>lamiids</taxon>
        <taxon>Solanales</taxon>
        <taxon>Convolvulaceae</taxon>
        <taxon>Cuscuteae</taxon>
        <taxon>Cuscuta</taxon>
        <taxon>Cuscuta subgen. Cuscuta</taxon>
    </lineage>
</organism>
<protein>
    <recommendedName>
        <fullName evidence="4">Thylakoid soluble phosphoprotein TSP9</fullName>
    </recommendedName>
</protein>
<dbReference type="Proteomes" id="UP001152484">
    <property type="component" value="Unassembled WGS sequence"/>
</dbReference>
<dbReference type="AlphaFoldDB" id="A0A9P0ZC90"/>
<dbReference type="PANTHER" id="PTHR36370">
    <property type="entry name" value="THYLAKOID SOLUBLE PHOSPHOPROTEIN"/>
    <property type="match status" value="1"/>
</dbReference>
<keyword evidence="3" id="KW-1185">Reference proteome</keyword>
<reference evidence="2" key="1">
    <citation type="submission" date="2022-07" db="EMBL/GenBank/DDBJ databases">
        <authorList>
            <person name="Macas J."/>
            <person name="Novak P."/>
            <person name="Neumann P."/>
        </authorList>
    </citation>
    <scope>NUCLEOTIDE SEQUENCE</scope>
</reference>
<evidence type="ECO:0000313" key="2">
    <source>
        <dbReference type="EMBL" id="CAH9094200.1"/>
    </source>
</evidence>
<proteinExistence type="predicted"/>
<name>A0A9P0ZC90_CUSEU</name>
<feature type="region of interest" description="Disordered" evidence="1">
    <location>
        <begin position="64"/>
        <end position="93"/>
    </location>
</feature>
<dbReference type="SUPFAM" id="SSF144256">
    <property type="entry name" value="TSP9-like"/>
    <property type="match status" value="1"/>
</dbReference>
<dbReference type="PANTHER" id="PTHR36370:SF1">
    <property type="entry name" value="THYLAKOID SOLUBLE PHOSPHOPROTEIN"/>
    <property type="match status" value="1"/>
</dbReference>
<evidence type="ECO:0008006" key="4">
    <source>
        <dbReference type="Google" id="ProtNLM"/>
    </source>
</evidence>
<dbReference type="InterPro" id="IPR021584">
    <property type="entry name" value="TSP9"/>
</dbReference>
<feature type="compositionally biased region" description="Low complexity" evidence="1">
    <location>
        <begin position="15"/>
        <end position="33"/>
    </location>
</feature>
<dbReference type="EMBL" id="CAMAPE010000031">
    <property type="protein sequence ID" value="CAH9094200.1"/>
    <property type="molecule type" value="Genomic_DNA"/>
</dbReference>
<gene>
    <name evidence="2" type="ORF">CEURO_LOCUS12630</name>
</gene>
<dbReference type="GO" id="GO:0009507">
    <property type="term" value="C:chloroplast"/>
    <property type="evidence" value="ECO:0007669"/>
    <property type="project" value="TreeGrafter"/>
</dbReference>
<comment type="caution">
    <text evidence="2">The sequence shown here is derived from an EMBL/GenBank/DDBJ whole genome shotgun (WGS) entry which is preliminary data.</text>
</comment>
<feature type="region of interest" description="Disordered" evidence="1">
    <location>
        <begin position="15"/>
        <end position="35"/>
    </location>
</feature>
<dbReference type="InterPro" id="IPR037244">
    <property type="entry name" value="TSP9_sf"/>
</dbReference>
<evidence type="ECO:0000256" key="1">
    <source>
        <dbReference type="SAM" id="MobiDB-lite"/>
    </source>
</evidence>
<dbReference type="OrthoDB" id="1301212at2759"/>
<sequence length="106" mass="11249">MASLHLSFTPVTAVQRRARTTAAASKSSGGSSQEKGLLDWILSGMQKEDQLFETDPILDKVEEEKRGGTVRGRRNSVAIPQPKGKSNGGDGGGFGGFAGLFAKKRK</sequence>
<dbReference type="Pfam" id="PF11493">
    <property type="entry name" value="TSP9"/>
    <property type="match status" value="1"/>
</dbReference>
<evidence type="ECO:0000313" key="3">
    <source>
        <dbReference type="Proteomes" id="UP001152484"/>
    </source>
</evidence>
<accession>A0A9P0ZC90</accession>